<dbReference type="PANTHER" id="PTHR30625">
    <property type="entry name" value="PROTEIN TOLQ"/>
    <property type="match status" value="1"/>
</dbReference>
<dbReference type="RefSeq" id="WP_310455093.1">
    <property type="nucleotide sequence ID" value="NZ_JAVKPH010000001.1"/>
</dbReference>
<evidence type="ECO:0000256" key="4">
    <source>
        <dbReference type="ARBA" id="ARBA00022989"/>
    </source>
</evidence>
<accession>A0ABU1F2G9</accession>
<evidence type="ECO:0000256" key="8">
    <source>
        <dbReference type="SAM" id="Phobius"/>
    </source>
</evidence>
<feature type="compositionally biased region" description="Low complexity" evidence="7">
    <location>
        <begin position="66"/>
        <end position="101"/>
    </location>
</feature>
<feature type="compositionally biased region" description="Low complexity" evidence="7">
    <location>
        <begin position="130"/>
        <end position="143"/>
    </location>
</feature>
<gene>
    <name evidence="10" type="ORF">RGD00_00435</name>
</gene>
<keyword evidence="6" id="KW-0813">Transport</keyword>
<feature type="transmembrane region" description="Helical" evidence="8">
    <location>
        <begin position="329"/>
        <end position="350"/>
    </location>
</feature>
<comment type="subcellular location">
    <subcellularLocation>
        <location evidence="1">Cell membrane</location>
        <topology evidence="1">Multi-pass membrane protein</topology>
    </subcellularLocation>
    <subcellularLocation>
        <location evidence="6">Membrane</location>
        <topology evidence="6">Multi-pass membrane protein</topology>
    </subcellularLocation>
</comment>
<feature type="region of interest" description="Disordered" evidence="7">
    <location>
        <begin position="117"/>
        <end position="154"/>
    </location>
</feature>
<comment type="caution">
    <text evidence="10">The sequence shown here is derived from an EMBL/GenBank/DDBJ whole genome shotgun (WGS) entry which is preliminary data.</text>
</comment>
<keyword evidence="4 8" id="KW-1133">Transmembrane helix</keyword>
<organism evidence="10 11">
    <name type="scientific">Ruixingdingia sedimenti</name>
    <dbReference type="NCBI Taxonomy" id="3073604"/>
    <lineage>
        <taxon>Bacteria</taxon>
        <taxon>Pseudomonadati</taxon>
        <taxon>Pseudomonadota</taxon>
        <taxon>Alphaproteobacteria</taxon>
        <taxon>Rhodobacterales</taxon>
        <taxon>Paracoccaceae</taxon>
        <taxon>Ruixingdingia</taxon>
    </lineage>
</organism>
<keyword evidence="5 8" id="KW-0472">Membrane</keyword>
<dbReference type="InterPro" id="IPR050790">
    <property type="entry name" value="ExbB/TolQ_transport"/>
</dbReference>
<dbReference type="EMBL" id="JAVKPH010000001">
    <property type="protein sequence ID" value="MDR5651055.1"/>
    <property type="molecule type" value="Genomic_DNA"/>
</dbReference>
<dbReference type="Pfam" id="PF01618">
    <property type="entry name" value="MotA_ExbB"/>
    <property type="match status" value="1"/>
</dbReference>
<keyword evidence="6" id="KW-0653">Protein transport</keyword>
<keyword evidence="3 8" id="KW-0812">Transmembrane</keyword>
<evidence type="ECO:0000256" key="3">
    <source>
        <dbReference type="ARBA" id="ARBA00022692"/>
    </source>
</evidence>
<feature type="region of interest" description="Disordered" evidence="7">
    <location>
        <begin position="1"/>
        <end position="101"/>
    </location>
</feature>
<evidence type="ECO:0000256" key="2">
    <source>
        <dbReference type="ARBA" id="ARBA00022475"/>
    </source>
</evidence>
<reference evidence="10 11" key="1">
    <citation type="submission" date="2023-09" db="EMBL/GenBank/DDBJ databases">
        <title>Xinfangfangia sedmenti sp. nov., isolated the sedment.</title>
        <authorList>
            <person name="Xu L."/>
        </authorList>
    </citation>
    <scope>NUCLEOTIDE SEQUENCE [LARGE SCALE GENOMIC DNA]</scope>
    <source>
        <strain evidence="10 11">LG-4</strain>
    </source>
</reference>
<dbReference type="PANTHER" id="PTHR30625:SF11">
    <property type="entry name" value="MOTA_TOLQ_EXBB PROTON CHANNEL DOMAIN-CONTAINING PROTEIN"/>
    <property type="match status" value="1"/>
</dbReference>
<feature type="domain" description="MotA/TolQ/ExbB proton channel" evidence="9">
    <location>
        <begin position="238"/>
        <end position="362"/>
    </location>
</feature>
<comment type="similarity">
    <text evidence="6">Belongs to the exbB/tolQ family.</text>
</comment>
<sequence>MHDASDPMDQTELTEQTRSAGAAQPPGGGQLPAGTGETAPAPVLATEAPQAPTPAAGGDSLPQMPAPAAVDEAPAADAPVTAQAQTGDAAPPPAADGAAAPVTAAPGADTVQDAGGAAAQGIAPGGGAEGAVQDAAAAAAQDGAPGGLPTMDGLPADAGAAETLRHAADRLVDFLNIGGPLLWTLAVLSVITIAVILWKVMRLASLGAWSGGRRTAAAIALWDQGRLDEAIASLANRRSIRAQLARAAMQAAANPAFDRDSAEAETDRVARGLLAQARSGLRALELAVSIGPLIGLMGTVTGMIASFHALQAAGSRADPATLAGGIWEALLTTAAGMGVAIPASIAVVWFDSIVDRLRHDMEDNAIRILHGGKAAPLFREGREILRKEDAA</sequence>
<evidence type="ECO:0000256" key="1">
    <source>
        <dbReference type="ARBA" id="ARBA00004651"/>
    </source>
</evidence>
<protein>
    <submittedName>
        <fullName evidence="10">MotA/TolQ/ExbB proton channel family protein</fullName>
    </submittedName>
</protein>
<evidence type="ECO:0000256" key="5">
    <source>
        <dbReference type="ARBA" id="ARBA00023136"/>
    </source>
</evidence>
<proteinExistence type="inferred from homology"/>
<name>A0ABU1F2G9_9RHOB</name>
<evidence type="ECO:0000256" key="7">
    <source>
        <dbReference type="SAM" id="MobiDB-lite"/>
    </source>
</evidence>
<evidence type="ECO:0000313" key="10">
    <source>
        <dbReference type="EMBL" id="MDR5651055.1"/>
    </source>
</evidence>
<dbReference type="InterPro" id="IPR002898">
    <property type="entry name" value="MotA_ExbB_proton_chnl"/>
</dbReference>
<keyword evidence="2" id="KW-1003">Cell membrane</keyword>
<evidence type="ECO:0000256" key="6">
    <source>
        <dbReference type="RuleBase" id="RU004057"/>
    </source>
</evidence>
<evidence type="ECO:0000259" key="9">
    <source>
        <dbReference type="Pfam" id="PF01618"/>
    </source>
</evidence>
<dbReference type="Proteomes" id="UP001247754">
    <property type="component" value="Unassembled WGS sequence"/>
</dbReference>
<feature type="transmembrane region" description="Helical" evidence="8">
    <location>
        <begin position="286"/>
        <end position="309"/>
    </location>
</feature>
<feature type="compositionally biased region" description="Low complexity" evidence="7">
    <location>
        <begin position="45"/>
        <end position="56"/>
    </location>
</feature>
<feature type="transmembrane region" description="Helical" evidence="8">
    <location>
        <begin position="181"/>
        <end position="200"/>
    </location>
</feature>
<evidence type="ECO:0000313" key="11">
    <source>
        <dbReference type="Proteomes" id="UP001247754"/>
    </source>
</evidence>
<keyword evidence="11" id="KW-1185">Reference proteome</keyword>